<dbReference type="PIRSF" id="PIRSF036979">
    <property type="entry name" value="Arginase"/>
    <property type="match status" value="1"/>
</dbReference>
<dbReference type="PANTHER" id="PTHR11358:SF26">
    <property type="entry name" value="GUANIDINO ACID HYDROLASE, MITOCHONDRIAL"/>
    <property type="match status" value="1"/>
</dbReference>
<feature type="binding site" evidence="4">
    <location>
        <position position="241"/>
    </location>
    <ligand>
        <name>Mn(2+)</name>
        <dbReference type="ChEBI" id="CHEBI:29035"/>
        <label>1</label>
    </ligand>
</feature>
<evidence type="ECO:0000313" key="6">
    <source>
        <dbReference type="EMBL" id="SMF82388.1"/>
    </source>
</evidence>
<organism evidence="6 7">
    <name type="scientific">Tistlia consotensis USBA 355</name>
    <dbReference type="NCBI Taxonomy" id="560819"/>
    <lineage>
        <taxon>Bacteria</taxon>
        <taxon>Pseudomonadati</taxon>
        <taxon>Pseudomonadota</taxon>
        <taxon>Alphaproteobacteria</taxon>
        <taxon>Rhodospirillales</taxon>
        <taxon>Rhodovibrionaceae</taxon>
        <taxon>Tistlia</taxon>
    </lineage>
</organism>
<dbReference type="GO" id="GO:0008783">
    <property type="term" value="F:agmatinase activity"/>
    <property type="evidence" value="ECO:0007669"/>
    <property type="project" value="TreeGrafter"/>
</dbReference>
<keyword evidence="3 5" id="KW-0378">Hydrolase</keyword>
<sequence length="324" mass="34141">MSEAKGDHALQPGGLKGWEPEATYAGALSFLRCRYRSDPTGVEVAVTGVPLDTATTNRPGTRFGPRGIRAASSIMAWERPYGWDFDPREVLAIADLGDCVFDPFHPAGVPAEIEAHADRLIGAGCTLLTLGGDHFVTWPLLKAHARRHGPLSLLHFDAHSDTWAGSPDGSDINHGTMFWHAAREGLIDVEHSLQVGLRTHNPDTLGIPILDAPWVHANGPAAVVARARELLAGRKVYLTFDIDGLDPAFAPGTGTPVVGGLATAQALAILKGLRGLDLAGADIVEVAPAYDSGEITALAAAQIGFEILALFACRPGGPMPAGWP</sequence>
<dbReference type="GO" id="GO:0046872">
    <property type="term" value="F:metal ion binding"/>
    <property type="evidence" value="ECO:0007669"/>
    <property type="project" value="UniProtKB-KW"/>
</dbReference>
<dbReference type="GO" id="GO:0033389">
    <property type="term" value="P:putrescine biosynthetic process from arginine, via agmatine"/>
    <property type="evidence" value="ECO:0007669"/>
    <property type="project" value="TreeGrafter"/>
</dbReference>
<evidence type="ECO:0000256" key="1">
    <source>
        <dbReference type="ARBA" id="ARBA00009227"/>
    </source>
</evidence>
<comment type="cofactor">
    <cofactor evidence="4">
        <name>Mn(2+)</name>
        <dbReference type="ChEBI" id="CHEBI:29035"/>
    </cofactor>
    <text evidence="4">Binds 2 manganese ions per subunit.</text>
</comment>
<comment type="similarity">
    <text evidence="1">Belongs to the arginase family. Agmatinase subfamily.</text>
</comment>
<accession>A0A1Y6CVP7</accession>
<feature type="binding site" evidence="4">
    <location>
        <position position="159"/>
    </location>
    <ligand>
        <name>Mn(2+)</name>
        <dbReference type="ChEBI" id="CHEBI:29035"/>
        <label>1</label>
    </ligand>
</feature>
<dbReference type="STRING" id="560819.SAMN05428998_14625"/>
<evidence type="ECO:0000256" key="3">
    <source>
        <dbReference type="ARBA" id="ARBA00022801"/>
    </source>
</evidence>
<gene>
    <name evidence="6" type="ORF">SAMN05428998_14625</name>
</gene>
<feature type="binding site" evidence="4">
    <location>
        <position position="134"/>
    </location>
    <ligand>
        <name>Mn(2+)</name>
        <dbReference type="ChEBI" id="CHEBI:29035"/>
        <label>1</label>
    </ligand>
</feature>
<dbReference type="Gene3D" id="3.40.800.10">
    <property type="entry name" value="Ureohydrolase domain"/>
    <property type="match status" value="1"/>
</dbReference>
<evidence type="ECO:0000256" key="5">
    <source>
        <dbReference type="RuleBase" id="RU003684"/>
    </source>
</evidence>
<dbReference type="CDD" id="cd11592">
    <property type="entry name" value="Agmatinase_PAH"/>
    <property type="match status" value="1"/>
</dbReference>
<keyword evidence="4" id="KW-0464">Manganese</keyword>
<dbReference type="AlphaFoldDB" id="A0A1Y6CVP7"/>
<name>A0A1Y6CVP7_9PROT</name>
<dbReference type="InterPro" id="IPR020855">
    <property type="entry name" value="Ureohydrolase_Mn_BS"/>
</dbReference>
<evidence type="ECO:0000256" key="4">
    <source>
        <dbReference type="PIRSR" id="PIRSR036979-1"/>
    </source>
</evidence>
<feature type="binding site" evidence="4">
    <location>
        <position position="161"/>
    </location>
    <ligand>
        <name>Mn(2+)</name>
        <dbReference type="ChEBI" id="CHEBI:29035"/>
        <label>1</label>
    </ligand>
</feature>
<dbReference type="NCBIfam" id="TIGR01230">
    <property type="entry name" value="agmatinase"/>
    <property type="match status" value="1"/>
</dbReference>
<feature type="binding site" evidence="4">
    <location>
        <position position="243"/>
    </location>
    <ligand>
        <name>Mn(2+)</name>
        <dbReference type="ChEBI" id="CHEBI:29035"/>
        <label>1</label>
    </ligand>
</feature>
<reference evidence="6 7" key="1">
    <citation type="submission" date="2017-04" db="EMBL/GenBank/DDBJ databases">
        <authorList>
            <person name="Afonso C.L."/>
            <person name="Miller P.J."/>
            <person name="Scott M.A."/>
            <person name="Spackman E."/>
            <person name="Goraichik I."/>
            <person name="Dimitrov K.M."/>
            <person name="Suarez D.L."/>
            <person name="Swayne D.E."/>
        </authorList>
    </citation>
    <scope>NUCLEOTIDE SEQUENCE [LARGE SCALE GENOMIC DNA]</scope>
    <source>
        <strain evidence="6 7">USBA 355</strain>
    </source>
</reference>
<dbReference type="Pfam" id="PF00491">
    <property type="entry name" value="Arginase"/>
    <property type="match status" value="1"/>
</dbReference>
<evidence type="ECO:0000313" key="7">
    <source>
        <dbReference type="Proteomes" id="UP000192917"/>
    </source>
</evidence>
<dbReference type="SUPFAM" id="SSF52768">
    <property type="entry name" value="Arginase/deacetylase"/>
    <property type="match status" value="1"/>
</dbReference>
<dbReference type="PANTHER" id="PTHR11358">
    <property type="entry name" value="ARGINASE/AGMATINASE"/>
    <property type="match status" value="1"/>
</dbReference>
<keyword evidence="2 4" id="KW-0479">Metal-binding</keyword>
<dbReference type="Proteomes" id="UP000192917">
    <property type="component" value="Unassembled WGS sequence"/>
</dbReference>
<feature type="binding site" evidence="4">
    <location>
        <position position="157"/>
    </location>
    <ligand>
        <name>Mn(2+)</name>
        <dbReference type="ChEBI" id="CHEBI:29035"/>
        <label>1</label>
    </ligand>
</feature>
<evidence type="ECO:0000256" key="2">
    <source>
        <dbReference type="ARBA" id="ARBA00022723"/>
    </source>
</evidence>
<dbReference type="PROSITE" id="PS01053">
    <property type="entry name" value="ARGINASE_1"/>
    <property type="match status" value="1"/>
</dbReference>
<dbReference type="PROSITE" id="PS51409">
    <property type="entry name" value="ARGINASE_2"/>
    <property type="match status" value="1"/>
</dbReference>
<dbReference type="InterPro" id="IPR006035">
    <property type="entry name" value="Ureohydrolase"/>
</dbReference>
<protein>
    <submittedName>
        <fullName evidence="6">Agmatinase</fullName>
    </submittedName>
</protein>
<dbReference type="NCBIfam" id="NF002564">
    <property type="entry name" value="PRK02190.1"/>
    <property type="match status" value="1"/>
</dbReference>
<dbReference type="EMBL" id="FWZX01000046">
    <property type="protein sequence ID" value="SMF82388.1"/>
    <property type="molecule type" value="Genomic_DNA"/>
</dbReference>
<keyword evidence="7" id="KW-1185">Reference proteome</keyword>
<proteinExistence type="inferred from homology"/>
<dbReference type="RefSeq" id="WP_235017232.1">
    <property type="nucleotide sequence ID" value="NZ_FWZX01000046.1"/>
</dbReference>
<dbReference type="InterPro" id="IPR023696">
    <property type="entry name" value="Ureohydrolase_dom_sf"/>
</dbReference>
<dbReference type="InterPro" id="IPR005925">
    <property type="entry name" value="Agmatinase-rel"/>
</dbReference>